<feature type="region of interest" description="Disordered" evidence="1">
    <location>
        <begin position="1"/>
        <end position="37"/>
    </location>
</feature>
<proteinExistence type="predicted"/>
<feature type="compositionally biased region" description="Basic and acidic residues" evidence="1">
    <location>
        <begin position="18"/>
        <end position="30"/>
    </location>
</feature>
<sequence>MPHNKESRQGSLLGFSEEGSKERQLEERDQSYGWEPVDTAQKLELGEAGGERRVAWKKLARKNVHTSPPKSPNSGLKRKDVHFPSDDIRPGGVGQGETQKLRKGNDAAHLMAKLMEQESVDRVWFDVPPTFLTSSVEQL</sequence>
<evidence type="ECO:0000313" key="3">
    <source>
        <dbReference type="Proteomes" id="UP001372338"/>
    </source>
</evidence>
<feature type="region of interest" description="Disordered" evidence="1">
    <location>
        <begin position="58"/>
        <end position="104"/>
    </location>
</feature>
<evidence type="ECO:0000313" key="2">
    <source>
        <dbReference type="EMBL" id="KAK7274572.1"/>
    </source>
</evidence>
<organism evidence="2 3">
    <name type="scientific">Crotalaria pallida</name>
    <name type="common">Smooth rattlebox</name>
    <name type="synonym">Crotalaria striata</name>
    <dbReference type="NCBI Taxonomy" id="3830"/>
    <lineage>
        <taxon>Eukaryota</taxon>
        <taxon>Viridiplantae</taxon>
        <taxon>Streptophyta</taxon>
        <taxon>Embryophyta</taxon>
        <taxon>Tracheophyta</taxon>
        <taxon>Spermatophyta</taxon>
        <taxon>Magnoliopsida</taxon>
        <taxon>eudicotyledons</taxon>
        <taxon>Gunneridae</taxon>
        <taxon>Pentapetalae</taxon>
        <taxon>rosids</taxon>
        <taxon>fabids</taxon>
        <taxon>Fabales</taxon>
        <taxon>Fabaceae</taxon>
        <taxon>Papilionoideae</taxon>
        <taxon>50 kb inversion clade</taxon>
        <taxon>genistoids sensu lato</taxon>
        <taxon>core genistoids</taxon>
        <taxon>Crotalarieae</taxon>
        <taxon>Crotalaria</taxon>
    </lineage>
</organism>
<accession>A0AAN9FDI5</accession>
<protein>
    <submittedName>
        <fullName evidence="2">Uncharacterized protein</fullName>
    </submittedName>
</protein>
<dbReference type="EMBL" id="JAYWIO010000003">
    <property type="protein sequence ID" value="KAK7274572.1"/>
    <property type="molecule type" value="Genomic_DNA"/>
</dbReference>
<feature type="compositionally biased region" description="Basic and acidic residues" evidence="1">
    <location>
        <begin position="77"/>
        <end position="89"/>
    </location>
</feature>
<dbReference type="AlphaFoldDB" id="A0AAN9FDI5"/>
<reference evidence="2 3" key="1">
    <citation type="submission" date="2024-01" db="EMBL/GenBank/DDBJ databases">
        <title>The genomes of 5 underutilized Papilionoideae crops provide insights into root nodulation and disease resistanc.</title>
        <authorList>
            <person name="Yuan L."/>
        </authorList>
    </citation>
    <scope>NUCLEOTIDE SEQUENCE [LARGE SCALE GENOMIC DNA]</scope>
    <source>
        <strain evidence="2">ZHUSHIDOU_FW_LH</strain>
        <tissue evidence="2">Leaf</tissue>
    </source>
</reference>
<feature type="compositionally biased region" description="Polar residues" evidence="1">
    <location>
        <begin position="65"/>
        <end position="74"/>
    </location>
</feature>
<comment type="caution">
    <text evidence="2">The sequence shown here is derived from an EMBL/GenBank/DDBJ whole genome shotgun (WGS) entry which is preliminary data.</text>
</comment>
<keyword evidence="3" id="KW-1185">Reference proteome</keyword>
<evidence type="ECO:0000256" key="1">
    <source>
        <dbReference type="SAM" id="MobiDB-lite"/>
    </source>
</evidence>
<gene>
    <name evidence="2" type="ORF">RIF29_15668</name>
</gene>
<dbReference type="Proteomes" id="UP001372338">
    <property type="component" value="Unassembled WGS sequence"/>
</dbReference>
<name>A0AAN9FDI5_CROPI</name>